<dbReference type="PANTHER" id="PTHR11654">
    <property type="entry name" value="OLIGOPEPTIDE TRANSPORTER-RELATED"/>
    <property type="match status" value="1"/>
</dbReference>
<feature type="transmembrane region" description="Helical" evidence="2">
    <location>
        <begin position="86"/>
        <end position="106"/>
    </location>
</feature>
<dbReference type="AlphaFoldDB" id="A0AAD3TKN8"/>
<feature type="transmembrane region" description="Helical" evidence="2">
    <location>
        <begin position="207"/>
        <end position="228"/>
    </location>
</feature>
<feature type="transmembrane region" description="Helical" evidence="2">
    <location>
        <begin position="390"/>
        <end position="413"/>
    </location>
</feature>
<gene>
    <name evidence="3" type="ORF">Nepgr_032797</name>
</gene>
<feature type="transmembrane region" description="Helical" evidence="2">
    <location>
        <begin position="240"/>
        <end position="259"/>
    </location>
</feature>
<evidence type="ECO:0000313" key="4">
    <source>
        <dbReference type="Proteomes" id="UP001279734"/>
    </source>
</evidence>
<name>A0AAD3TKN8_NEPGR</name>
<keyword evidence="2" id="KW-0812">Transmembrane</keyword>
<dbReference type="Proteomes" id="UP001279734">
    <property type="component" value="Unassembled WGS sequence"/>
</dbReference>
<keyword evidence="2" id="KW-1133">Transmembrane helix</keyword>
<feature type="transmembrane region" description="Helical" evidence="2">
    <location>
        <begin position="19"/>
        <end position="40"/>
    </location>
</feature>
<evidence type="ECO:0000256" key="1">
    <source>
        <dbReference type="SAM" id="MobiDB-lite"/>
    </source>
</evidence>
<feature type="transmembrane region" description="Helical" evidence="2">
    <location>
        <begin position="118"/>
        <end position="144"/>
    </location>
</feature>
<proteinExistence type="predicted"/>
<accession>A0AAD3TKN8</accession>
<reference evidence="3" key="1">
    <citation type="submission" date="2023-05" db="EMBL/GenBank/DDBJ databases">
        <title>Nepenthes gracilis genome sequencing.</title>
        <authorList>
            <person name="Fukushima K."/>
        </authorList>
    </citation>
    <scope>NUCLEOTIDE SEQUENCE</scope>
    <source>
        <strain evidence="3">SING2019-196</strain>
    </source>
</reference>
<organism evidence="3 4">
    <name type="scientific">Nepenthes gracilis</name>
    <name type="common">Slender pitcher plant</name>
    <dbReference type="NCBI Taxonomy" id="150966"/>
    <lineage>
        <taxon>Eukaryota</taxon>
        <taxon>Viridiplantae</taxon>
        <taxon>Streptophyta</taxon>
        <taxon>Embryophyta</taxon>
        <taxon>Tracheophyta</taxon>
        <taxon>Spermatophyta</taxon>
        <taxon>Magnoliopsida</taxon>
        <taxon>eudicotyledons</taxon>
        <taxon>Gunneridae</taxon>
        <taxon>Pentapetalae</taxon>
        <taxon>Caryophyllales</taxon>
        <taxon>Nepenthaceae</taxon>
        <taxon>Nepenthes</taxon>
    </lineage>
</organism>
<keyword evidence="4" id="KW-1185">Reference proteome</keyword>
<feature type="compositionally biased region" description="Basic and acidic residues" evidence="1">
    <location>
        <begin position="449"/>
        <end position="460"/>
    </location>
</feature>
<evidence type="ECO:0000256" key="2">
    <source>
        <dbReference type="SAM" id="Phobius"/>
    </source>
</evidence>
<feature type="transmembrane region" description="Helical" evidence="2">
    <location>
        <begin position="52"/>
        <end position="74"/>
    </location>
</feature>
<comment type="caution">
    <text evidence="3">The sequence shown here is derived from an EMBL/GenBank/DDBJ whole genome shotgun (WGS) entry which is preliminary data.</text>
</comment>
<sequence length="460" mass="50519">MAMDCCKQMFPINEMRVKAIQSADIIAGYVISLLIVYLTGNGASSSEAIKLNYIKAATVVNVFNGVVYMLPAGFSHLAEASVTAEFRILSLSSISYCMGLGLLIVAGASDGLRNPAAFYVGLVFVAIKYAIATIFMVVATLIFLSGVCCCTYEYRRERQQTSNRFGFVPTCIRNCLPRCITMADKEVDKHDESAESRKEDNAITVHLIPMFMTFIICGVVCSTGYTFFLAQADTLGSKKLVSFLVFFYNVGKLIGGSFSKITNWLLKSDTHNRRRFAPSFGIGLAMLLTVLTTITAALVETKRRKDKSMTIWWLLPQSVLVGGLDGIYEDSIHNLFVDGLSTSREKKIPIFANAVFGAGIMGNALLVFIVSKASKRFDPKDLNSGYLTKYYWLLTVLSALNLLAYLFIAIWFAHEFLSAEPIPPVKQVPGESTQPVGEPANNNDDDGGVSEKEVKNSMCC</sequence>
<dbReference type="Gene3D" id="1.20.1250.20">
    <property type="entry name" value="MFS general substrate transporter like domains"/>
    <property type="match status" value="2"/>
</dbReference>
<protein>
    <submittedName>
        <fullName evidence="3">Uncharacterized protein</fullName>
    </submittedName>
</protein>
<feature type="region of interest" description="Disordered" evidence="1">
    <location>
        <begin position="427"/>
        <end position="460"/>
    </location>
</feature>
<keyword evidence="2" id="KW-0472">Membrane</keyword>
<dbReference type="InterPro" id="IPR036259">
    <property type="entry name" value="MFS_trans_sf"/>
</dbReference>
<dbReference type="EMBL" id="BSYO01000039">
    <property type="protein sequence ID" value="GMH30954.1"/>
    <property type="molecule type" value="Genomic_DNA"/>
</dbReference>
<feature type="transmembrane region" description="Helical" evidence="2">
    <location>
        <begin position="348"/>
        <end position="370"/>
    </location>
</feature>
<evidence type="ECO:0000313" key="3">
    <source>
        <dbReference type="EMBL" id="GMH30954.1"/>
    </source>
</evidence>
<feature type="transmembrane region" description="Helical" evidence="2">
    <location>
        <begin position="279"/>
        <end position="299"/>
    </location>
</feature>